<feature type="compositionally biased region" description="Polar residues" evidence="1">
    <location>
        <begin position="17"/>
        <end position="29"/>
    </location>
</feature>
<accession>A0ABT3Y9M3</accession>
<dbReference type="EMBL" id="JAOVZV010000036">
    <property type="protein sequence ID" value="MCX8534696.1"/>
    <property type="molecule type" value="Genomic_DNA"/>
</dbReference>
<feature type="region of interest" description="Disordered" evidence="1">
    <location>
        <begin position="16"/>
        <end position="36"/>
    </location>
</feature>
<evidence type="ECO:0000256" key="1">
    <source>
        <dbReference type="SAM" id="MobiDB-lite"/>
    </source>
</evidence>
<organism evidence="2 3">
    <name type="scientific">Chryseobacterium luquanense</name>
    <dbReference type="NCBI Taxonomy" id="2983766"/>
    <lineage>
        <taxon>Bacteria</taxon>
        <taxon>Pseudomonadati</taxon>
        <taxon>Bacteroidota</taxon>
        <taxon>Flavobacteriia</taxon>
        <taxon>Flavobacteriales</taxon>
        <taxon>Weeksellaceae</taxon>
        <taxon>Chryseobacterium group</taxon>
        <taxon>Chryseobacterium</taxon>
    </lineage>
</organism>
<keyword evidence="3" id="KW-1185">Reference proteome</keyword>
<name>A0ABT3Y9M3_9FLAO</name>
<comment type="caution">
    <text evidence="2">The sequence shown here is derived from an EMBL/GenBank/DDBJ whole genome shotgun (WGS) entry which is preliminary data.</text>
</comment>
<sequence length="247" mass="27678">MLSIYLKLIISPPNNPPCTGTTIPTNPQPGFTDENGCPIGAPSLPNFPVRNNPCEKLKNLLDPAKANLKPLIIHGMYDHINNNPSGEGGINLKREANGNLSSEPSAYTNTNKANILTGGYYYAGVHSHPKDTYPMFSWTDIYVLYKLEMNIASFNYRQSSLLLVCEDANGVKQTYAIIFENVGSMMEAILNNPKYAGYTPKEICDEIDLVLQEKYDEEKKRQIQIMNVYFYNSILVLILACIKQMQI</sequence>
<evidence type="ECO:0000313" key="3">
    <source>
        <dbReference type="Proteomes" id="UP001070176"/>
    </source>
</evidence>
<proteinExistence type="predicted"/>
<dbReference type="RefSeq" id="WP_267283124.1">
    <property type="nucleotide sequence ID" value="NZ_JAOVZV010000036.1"/>
</dbReference>
<dbReference type="Proteomes" id="UP001070176">
    <property type="component" value="Unassembled WGS sequence"/>
</dbReference>
<gene>
    <name evidence="2" type="ORF">OEA66_20325</name>
</gene>
<reference evidence="2" key="1">
    <citation type="submission" date="2022-10" db="EMBL/GenBank/DDBJ databases">
        <title>Chryseobacterium sp. nov., a novel bacterial species.</title>
        <authorList>
            <person name="Cao Y."/>
        </authorList>
    </citation>
    <scope>NUCLEOTIDE SEQUENCE</scope>
    <source>
        <strain evidence="2">KC 927</strain>
    </source>
</reference>
<evidence type="ECO:0000313" key="2">
    <source>
        <dbReference type="EMBL" id="MCX8534696.1"/>
    </source>
</evidence>
<protein>
    <submittedName>
        <fullName evidence="2">Uncharacterized protein</fullName>
    </submittedName>
</protein>